<dbReference type="RefSeq" id="WP_194864306.1">
    <property type="nucleotide sequence ID" value="NZ_ARXX01000009.1"/>
</dbReference>
<dbReference type="InterPro" id="IPR045584">
    <property type="entry name" value="Pilin-like"/>
</dbReference>
<comment type="subcellular location">
    <subcellularLocation>
        <location evidence="1">Cell inner membrane</location>
        <topology evidence="1">Single-pass membrane protein</topology>
    </subcellularLocation>
</comment>
<evidence type="ECO:0000256" key="5">
    <source>
        <dbReference type="ARBA" id="ARBA00022519"/>
    </source>
</evidence>
<gene>
    <name evidence="13" type="ORF">Y5W_00874</name>
</gene>
<evidence type="ECO:0000256" key="4">
    <source>
        <dbReference type="ARBA" id="ARBA00022481"/>
    </source>
</evidence>
<feature type="transmembrane region" description="Helical" evidence="11">
    <location>
        <begin position="28"/>
        <end position="51"/>
    </location>
</feature>
<feature type="domain" description="General secretion pathway GspH" evidence="12">
    <location>
        <begin position="65"/>
        <end position="173"/>
    </location>
</feature>
<dbReference type="NCBIfam" id="TIGR02532">
    <property type="entry name" value="IV_pilin_GFxxxE"/>
    <property type="match status" value="1"/>
</dbReference>
<organism evidence="13 14">
    <name type="scientific">Alloalcanivorax profundimaris</name>
    <dbReference type="NCBI Taxonomy" id="2735259"/>
    <lineage>
        <taxon>Bacteria</taxon>
        <taxon>Pseudomonadati</taxon>
        <taxon>Pseudomonadota</taxon>
        <taxon>Gammaproteobacteria</taxon>
        <taxon>Oceanospirillales</taxon>
        <taxon>Alcanivoracaceae</taxon>
        <taxon>Alloalcanivorax</taxon>
    </lineage>
</organism>
<evidence type="ECO:0000259" key="12">
    <source>
        <dbReference type="Pfam" id="PF12019"/>
    </source>
</evidence>
<dbReference type="SUPFAM" id="SSF54523">
    <property type="entry name" value="Pili subunits"/>
    <property type="match status" value="1"/>
</dbReference>
<comment type="similarity">
    <text evidence="9">Belongs to the GSP H family.</text>
</comment>
<sequence>MSRIKDGAGPAGMGMENDMDVNGSRRPYGFTLVECLTALLVAVILISATHYMNRDLLPRQRVVAASNQVLGLIQRARAHAFTHGPALLCDANSRCQRFDITDRLILANDPDNDGRIRPADVVERVHLPAGTTLEWRRFRGQALRYGRRGNLYYQNGHFLICNRGQARRIVMTVMGTARIEADNGDRCP</sequence>
<evidence type="ECO:0000256" key="1">
    <source>
        <dbReference type="ARBA" id="ARBA00004377"/>
    </source>
</evidence>
<keyword evidence="6 11" id="KW-0812">Transmembrane</keyword>
<keyword evidence="7 11" id="KW-1133">Transmembrane helix</keyword>
<dbReference type="Proteomes" id="UP000662703">
    <property type="component" value="Unassembled WGS sequence"/>
</dbReference>
<keyword evidence="3" id="KW-1003">Cell membrane</keyword>
<comment type="caution">
    <text evidence="13">The sequence shown here is derived from an EMBL/GenBank/DDBJ whole genome shotgun (WGS) entry which is preliminary data.</text>
</comment>
<keyword evidence="14" id="KW-1185">Reference proteome</keyword>
<evidence type="ECO:0000256" key="9">
    <source>
        <dbReference type="ARBA" id="ARBA00025772"/>
    </source>
</evidence>
<evidence type="ECO:0000256" key="2">
    <source>
        <dbReference type="ARBA" id="ARBA00021549"/>
    </source>
</evidence>
<accession>A0ABS0AN70</accession>
<keyword evidence="4" id="KW-0488">Methylation</keyword>
<evidence type="ECO:0000313" key="14">
    <source>
        <dbReference type="Proteomes" id="UP000662703"/>
    </source>
</evidence>
<keyword evidence="8 11" id="KW-0472">Membrane</keyword>
<proteinExistence type="inferred from homology"/>
<evidence type="ECO:0000256" key="11">
    <source>
        <dbReference type="SAM" id="Phobius"/>
    </source>
</evidence>
<dbReference type="Pfam" id="PF12019">
    <property type="entry name" value="GspH"/>
    <property type="match status" value="1"/>
</dbReference>
<dbReference type="Gene3D" id="3.55.40.10">
    <property type="entry name" value="minor pseudopilin epsh domain"/>
    <property type="match status" value="1"/>
</dbReference>
<keyword evidence="5" id="KW-0997">Cell inner membrane</keyword>
<dbReference type="InterPro" id="IPR022346">
    <property type="entry name" value="T2SS_GspH"/>
</dbReference>
<evidence type="ECO:0000256" key="6">
    <source>
        <dbReference type="ARBA" id="ARBA00022692"/>
    </source>
</evidence>
<dbReference type="EMBL" id="ARXX01000009">
    <property type="protein sequence ID" value="MBF5055580.1"/>
    <property type="molecule type" value="Genomic_DNA"/>
</dbReference>
<evidence type="ECO:0000256" key="10">
    <source>
        <dbReference type="ARBA" id="ARBA00030775"/>
    </source>
</evidence>
<name>A0ABS0AN70_9GAMM</name>
<protein>
    <recommendedName>
        <fullName evidence="2">Type II secretion system protein H</fullName>
    </recommendedName>
    <alternativeName>
        <fullName evidence="10">General secretion pathway protein H</fullName>
    </alternativeName>
</protein>
<evidence type="ECO:0000256" key="8">
    <source>
        <dbReference type="ARBA" id="ARBA00023136"/>
    </source>
</evidence>
<dbReference type="InterPro" id="IPR012902">
    <property type="entry name" value="N_methyl_site"/>
</dbReference>
<evidence type="ECO:0000256" key="3">
    <source>
        <dbReference type="ARBA" id="ARBA00022475"/>
    </source>
</evidence>
<evidence type="ECO:0000256" key="7">
    <source>
        <dbReference type="ARBA" id="ARBA00022989"/>
    </source>
</evidence>
<evidence type="ECO:0000313" key="13">
    <source>
        <dbReference type="EMBL" id="MBF5055580.1"/>
    </source>
</evidence>
<reference evidence="13 14" key="1">
    <citation type="submission" date="2012-09" db="EMBL/GenBank/DDBJ databases">
        <title>Genome Sequence of alkane-degrading Bacterium Alcanivorax sp. 521-1.</title>
        <authorList>
            <person name="Lai Q."/>
            <person name="Shao Z."/>
        </authorList>
    </citation>
    <scope>NUCLEOTIDE SEQUENCE [LARGE SCALE GENOMIC DNA]</scope>
    <source>
        <strain evidence="13 14">521-1</strain>
    </source>
</reference>